<evidence type="ECO:0000313" key="1">
    <source>
        <dbReference type="EMBL" id="ARC36019.1"/>
    </source>
</evidence>
<dbReference type="KEGG" id="pye:A6J80_06170"/>
<name>A0A1V0GQQ2_9RHOB</name>
<accession>A0A1V0GQQ2</accession>
<gene>
    <name evidence="1" type="ORF">A6J80_06170</name>
</gene>
<dbReference type="Proteomes" id="UP000191257">
    <property type="component" value="Chromosome"/>
</dbReference>
<proteinExistence type="predicted"/>
<keyword evidence="2" id="KW-1185">Reference proteome</keyword>
<reference evidence="1" key="1">
    <citation type="submission" date="2017-12" db="EMBL/GenBank/DDBJ databases">
        <title>FDA dAtabase for Regulatory Grade micrObial Sequences (FDA-ARGOS): Supporting development and validation of Infectious Disease Dx tests.</title>
        <authorList>
            <person name="Campos J."/>
            <person name="Goldberg B."/>
            <person name="Tallon L."/>
            <person name="Sadzewicz L."/>
            <person name="Sengamalay N."/>
            <person name="Ott S."/>
            <person name="Godinez A."/>
            <person name="Nagaraj S."/>
            <person name="Vyas G."/>
            <person name="Aluvathingal J."/>
            <person name="Nadendla S."/>
            <person name="Geyer C."/>
            <person name="Nandy P."/>
            <person name="Hobson J."/>
            <person name="Sichtig H."/>
        </authorList>
    </citation>
    <scope>NUCLEOTIDE SEQUENCE</scope>
    <source>
        <strain evidence="1">FDAARGOS_252</strain>
    </source>
</reference>
<protein>
    <submittedName>
        <fullName evidence="1">Uncharacterized protein</fullName>
    </submittedName>
</protein>
<dbReference type="AlphaFoldDB" id="A0A1V0GQQ2"/>
<sequence length="81" mass="9599">MHIETIRRYIEAITFYGRQINRYSQEDENFTDYEGMVYGNALMSRAPRLTRQQLIERAMRAKARYLELLALERSCAPITPP</sequence>
<dbReference type="STRING" id="147645.A6J80_06170"/>
<evidence type="ECO:0000313" key="2">
    <source>
        <dbReference type="Proteomes" id="UP000191257"/>
    </source>
</evidence>
<dbReference type="EMBL" id="CP020442">
    <property type="protein sequence ID" value="ARC36019.1"/>
    <property type="molecule type" value="Genomic_DNA"/>
</dbReference>
<dbReference type="RefSeq" id="WP_080620849.1">
    <property type="nucleotide sequence ID" value="NZ_CAWMZI010000001.1"/>
</dbReference>
<organism evidence="1 2">
    <name type="scientific">Paracoccus yeei</name>
    <dbReference type="NCBI Taxonomy" id="147645"/>
    <lineage>
        <taxon>Bacteria</taxon>
        <taxon>Pseudomonadati</taxon>
        <taxon>Pseudomonadota</taxon>
        <taxon>Alphaproteobacteria</taxon>
        <taxon>Rhodobacterales</taxon>
        <taxon>Paracoccaceae</taxon>
        <taxon>Paracoccus</taxon>
    </lineage>
</organism>